<evidence type="ECO:0000256" key="7">
    <source>
        <dbReference type="ARBA" id="ARBA00023180"/>
    </source>
</evidence>
<feature type="transmembrane region" description="Helical" evidence="10">
    <location>
        <begin position="101"/>
        <end position="122"/>
    </location>
</feature>
<evidence type="ECO:0000256" key="6">
    <source>
        <dbReference type="ARBA" id="ARBA00023136"/>
    </source>
</evidence>
<keyword evidence="6 10" id="KW-0472">Membrane</keyword>
<dbReference type="GO" id="GO:0005886">
    <property type="term" value="C:plasma membrane"/>
    <property type="evidence" value="ECO:0007669"/>
    <property type="project" value="TreeGrafter"/>
</dbReference>
<keyword evidence="9" id="KW-1015">Disulfide bond</keyword>
<organism evidence="11 12">
    <name type="scientific">Mizuhopecten yessoensis</name>
    <name type="common">Japanese scallop</name>
    <name type="synonym">Patinopecten yessoensis</name>
    <dbReference type="NCBI Taxonomy" id="6573"/>
    <lineage>
        <taxon>Eukaryota</taxon>
        <taxon>Metazoa</taxon>
        <taxon>Spiralia</taxon>
        <taxon>Lophotrochozoa</taxon>
        <taxon>Mollusca</taxon>
        <taxon>Bivalvia</taxon>
        <taxon>Autobranchia</taxon>
        <taxon>Pteriomorphia</taxon>
        <taxon>Pectinida</taxon>
        <taxon>Pectinoidea</taxon>
        <taxon>Pectinidae</taxon>
        <taxon>Mizuhopecten</taxon>
    </lineage>
</organism>
<dbReference type="PANTHER" id="PTHR11616">
    <property type="entry name" value="SODIUM/CHLORIDE DEPENDENT TRANSPORTER"/>
    <property type="match status" value="1"/>
</dbReference>
<sequence>MKTKQENGLESSKDKVNVLAEASQLKWSSRQEFIISLLGYSLGLTDIWRVPYLTYRNGGGAFLIPYIFFMLVCGIPLYFLEIMTSQFSGKGTWRVWDFCPLFRGFGIAFLVINWIVAAYTMLHKPWIIEYIIASFSAKLPWTSCDNEWNTPACVQSVQTATNVTFMSPYNYTTGAPMYSSTLGSISAGGNATLLTPMSSVEEFWNYKVLNISSGLDDIGRLNWKYLLYLLACHVIIWLSLVRSIQSIGKMMYVTAIAPVVLTFVIWIRALTLPGATTGMSYFITPDFERLTHSEVWIEAAFMAFYTLGPAWGGLAMYGSHNKFTDNCFRDAVISTVMTVCYGLLNGLVIFSVIGVLSHESNVPINKVITSGGFSLGFVAYPQAITYFPLPQVWAVLFFIVLLLPGLDCQTTLMEPVLCVIEENFPKTIGRRRIPLLTGLTIFTFICGIPLATQAGVYMFQLIDWYTATWSVLLIAVTESFLFAWIYGGDRLSRDALLMLGRPLPAFVRIATAFVMPVILTFLVLVSIFKYKPPTYGTYQYPEYARSVGWCFSMASIVPIFVYMAILVKNEKGSLRKRFAVLLKPAADWGPSEDSVKPAYNRLERNYQRSFKRLVKFNLTGRGGFENVRRDYDSNVSEMDSIG</sequence>
<comment type="caution">
    <text evidence="11">The sequence shown here is derived from an EMBL/GenBank/DDBJ whole genome shotgun (WGS) entry which is preliminary data.</text>
</comment>
<feature type="transmembrane region" description="Helical" evidence="10">
    <location>
        <begin position="383"/>
        <end position="403"/>
    </location>
</feature>
<evidence type="ECO:0000256" key="4">
    <source>
        <dbReference type="ARBA" id="ARBA00022692"/>
    </source>
</evidence>
<dbReference type="Pfam" id="PF00209">
    <property type="entry name" value="SNF"/>
    <property type="match status" value="1"/>
</dbReference>
<feature type="binding site" evidence="8">
    <location>
        <position position="407"/>
    </location>
    <ligand>
        <name>Na(+)</name>
        <dbReference type="ChEBI" id="CHEBI:29101"/>
        <label>1</label>
    </ligand>
</feature>
<dbReference type="PROSITE" id="PS50267">
    <property type="entry name" value="NA_NEUROTRAN_SYMP_3"/>
    <property type="match status" value="1"/>
</dbReference>
<keyword evidence="8" id="KW-0915">Sodium</keyword>
<dbReference type="GO" id="GO:0089718">
    <property type="term" value="P:amino acid import across plasma membrane"/>
    <property type="evidence" value="ECO:0007669"/>
    <property type="project" value="TreeGrafter"/>
</dbReference>
<feature type="transmembrane region" description="Helical" evidence="10">
    <location>
        <begin position="331"/>
        <end position="356"/>
    </location>
</feature>
<protein>
    <submittedName>
        <fullName evidence="11">Sodium-and chloride-dependent glycine transporter 2</fullName>
    </submittedName>
</protein>
<dbReference type="OrthoDB" id="6581954at2759"/>
<comment type="subcellular location">
    <subcellularLocation>
        <location evidence="1">Membrane</location>
        <topology evidence="1">Multi-pass membrane protein</topology>
    </subcellularLocation>
</comment>
<dbReference type="InterPro" id="IPR037272">
    <property type="entry name" value="SNS_sf"/>
</dbReference>
<feature type="transmembrane region" description="Helical" evidence="10">
    <location>
        <begin position="433"/>
        <end position="452"/>
    </location>
</feature>
<reference evidence="11 12" key="1">
    <citation type="journal article" date="2017" name="Nat. Ecol. Evol.">
        <title>Scallop genome provides insights into evolution of bilaterian karyotype and development.</title>
        <authorList>
            <person name="Wang S."/>
            <person name="Zhang J."/>
            <person name="Jiao W."/>
            <person name="Li J."/>
            <person name="Xun X."/>
            <person name="Sun Y."/>
            <person name="Guo X."/>
            <person name="Huan P."/>
            <person name="Dong B."/>
            <person name="Zhang L."/>
            <person name="Hu X."/>
            <person name="Sun X."/>
            <person name="Wang J."/>
            <person name="Zhao C."/>
            <person name="Wang Y."/>
            <person name="Wang D."/>
            <person name="Huang X."/>
            <person name="Wang R."/>
            <person name="Lv J."/>
            <person name="Li Y."/>
            <person name="Zhang Z."/>
            <person name="Liu B."/>
            <person name="Lu W."/>
            <person name="Hui Y."/>
            <person name="Liang J."/>
            <person name="Zhou Z."/>
            <person name="Hou R."/>
            <person name="Li X."/>
            <person name="Liu Y."/>
            <person name="Li H."/>
            <person name="Ning X."/>
            <person name="Lin Y."/>
            <person name="Zhao L."/>
            <person name="Xing Q."/>
            <person name="Dou J."/>
            <person name="Li Y."/>
            <person name="Mao J."/>
            <person name="Guo H."/>
            <person name="Dou H."/>
            <person name="Li T."/>
            <person name="Mu C."/>
            <person name="Jiang W."/>
            <person name="Fu Q."/>
            <person name="Fu X."/>
            <person name="Miao Y."/>
            <person name="Liu J."/>
            <person name="Yu Q."/>
            <person name="Li R."/>
            <person name="Liao H."/>
            <person name="Li X."/>
            <person name="Kong Y."/>
            <person name="Jiang Z."/>
            <person name="Chourrout D."/>
            <person name="Li R."/>
            <person name="Bao Z."/>
        </authorList>
    </citation>
    <scope>NUCLEOTIDE SEQUENCE [LARGE SCALE GENOMIC DNA]</scope>
    <source>
        <strain evidence="11 12">PY_sf001</strain>
    </source>
</reference>
<dbReference type="GO" id="GO:0046872">
    <property type="term" value="F:metal ion binding"/>
    <property type="evidence" value="ECO:0007669"/>
    <property type="project" value="UniProtKB-KW"/>
</dbReference>
<feature type="transmembrane region" description="Helical" evidence="10">
    <location>
        <begin position="251"/>
        <end position="275"/>
    </location>
</feature>
<dbReference type="GO" id="GO:0005283">
    <property type="term" value="F:amino acid:sodium symporter activity"/>
    <property type="evidence" value="ECO:0007669"/>
    <property type="project" value="TreeGrafter"/>
</dbReference>
<evidence type="ECO:0000256" key="10">
    <source>
        <dbReference type="SAM" id="Phobius"/>
    </source>
</evidence>
<dbReference type="Proteomes" id="UP000242188">
    <property type="component" value="Unassembled WGS sequence"/>
</dbReference>
<keyword evidence="7" id="KW-0325">Glycoprotein</keyword>
<evidence type="ECO:0000256" key="1">
    <source>
        <dbReference type="ARBA" id="ARBA00004141"/>
    </source>
</evidence>
<keyword evidence="3" id="KW-0813">Transport</keyword>
<feature type="transmembrane region" description="Helical" evidence="10">
    <location>
        <begin position="295"/>
        <end position="319"/>
    </location>
</feature>
<dbReference type="PANTHER" id="PTHR11616:SF321">
    <property type="entry name" value="SODIUM-DEPENDENT NUTRIENT AMINO ACID TRANSPORTER 1-RELATED"/>
    <property type="match status" value="1"/>
</dbReference>
<dbReference type="EMBL" id="NEDP02001949">
    <property type="protein sequence ID" value="OWF52121.1"/>
    <property type="molecule type" value="Genomic_DNA"/>
</dbReference>
<feature type="transmembrane region" description="Helical" evidence="10">
    <location>
        <begin position="546"/>
        <end position="567"/>
    </location>
</feature>
<dbReference type="AlphaFoldDB" id="A0A210QTQ1"/>
<evidence type="ECO:0000256" key="2">
    <source>
        <dbReference type="ARBA" id="ARBA00006459"/>
    </source>
</evidence>
<keyword evidence="5 10" id="KW-1133">Transmembrane helix</keyword>
<feature type="disulfide bond" evidence="9">
    <location>
        <begin position="144"/>
        <end position="153"/>
    </location>
</feature>
<feature type="transmembrane region" description="Helical" evidence="10">
    <location>
        <begin position="464"/>
        <end position="486"/>
    </location>
</feature>
<dbReference type="PROSITE" id="PS00754">
    <property type="entry name" value="NA_NEUROTRAN_SYMP_2"/>
    <property type="match status" value="1"/>
</dbReference>
<keyword evidence="12" id="KW-1185">Reference proteome</keyword>
<evidence type="ECO:0000256" key="5">
    <source>
        <dbReference type="ARBA" id="ARBA00022989"/>
    </source>
</evidence>
<dbReference type="InterPro" id="IPR000175">
    <property type="entry name" value="Na/ntran_symport"/>
</dbReference>
<gene>
    <name evidence="11" type="ORF">KP79_PYT13333</name>
</gene>
<keyword evidence="4 10" id="KW-0812">Transmembrane</keyword>
<evidence type="ECO:0000313" key="11">
    <source>
        <dbReference type="EMBL" id="OWF52121.1"/>
    </source>
</evidence>
<evidence type="ECO:0000313" key="12">
    <source>
        <dbReference type="Proteomes" id="UP000242188"/>
    </source>
</evidence>
<feature type="transmembrane region" description="Helical" evidence="10">
    <location>
        <begin position="506"/>
        <end position="526"/>
    </location>
</feature>
<keyword evidence="8" id="KW-0479">Metal-binding</keyword>
<evidence type="ECO:0000256" key="9">
    <source>
        <dbReference type="PIRSR" id="PIRSR600175-2"/>
    </source>
</evidence>
<name>A0A210QTQ1_MIZYE</name>
<evidence type="ECO:0000256" key="3">
    <source>
        <dbReference type="ARBA" id="ARBA00022448"/>
    </source>
</evidence>
<dbReference type="PRINTS" id="PR00176">
    <property type="entry name" value="NANEUSMPORT"/>
</dbReference>
<feature type="binding site" evidence="8">
    <location>
        <position position="39"/>
    </location>
    <ligand>
        <name>Na(+)</name>
        <dbReference type="ChEBI" id="CHEBI:29101"/>
        <label>1</label>
    </ligand>
</feature>
<dbReference type="SUPFAM" id="SSF161070">
    <property type="entry name" value="SNF-like"/>
    <property type="match status" value="1"/>
</dbReference>
<comment type="similarity">
    <text evidence="2">Belongs to the sodium:neurotransmitter symporter (SNF) (TC 2.A.22) family.</text>
</comment>
<proteinExistence type="inferred from homology"/>
<accession>A0A210QTQ1</accession>
<evidence type="ECO:0000256" key="8">
    <source>
        <dbReference type="PIRSR" id="PIRSR600175-1"/>
    </source>
</evidence>
<dbReference type="GO" id="GO:0015179">
    <property type="term" value="F:L-amino acid transmembrane transporter activity"/>
    <property type="evidence" value="ECO:0007669"/>
    <property type="project" value="TreeGrafter"/>
</dbReference>
<feature type="transmembrane region" description="Helical" evidence="10">
    <location>
        <begin position="62"/>
        <end position="80"/>
    </location>
</feature>